<protein>
    <recommendedName>
        <fullName evidence="3">Methyltransferase type 11 domain-containing protein</fullName>
    </recommendedName>
</protein>
<evidence type="ECO:0008006" key="3">
    <source>
        <dbReference type="Google" id="ProtNLM"/>
    </source>
</evidence>
<sequence>MNADDYAPKRRLREKAFRPNWSLDITRPWNCSEDTWDGVFTEHVLEHVTYSQAMHVLKECLRTMKPGAWLRITVPDLDKYVACYSKGGADGALGNFPHPAVAISFLTQMHLHRSAWNGDLFVRVLTELGFSDARVVAYRQGTDPRLIRDDADKSHESLYVEARKPPR</sequence>
<comment type="caution">
    <text evidence="1">The sequence shown here is derived from an EMBL/GenBank/DDBJ whole genome shotgun (WGS) entry which is preliminary data.</text>
</comment>
<proteinExistence type="predicted"/>
<evidence type="ECO:0000313" key="2">
    <source>
        <dbReference type="Proteomes" id="UP001378188"/>
    </source>
</evidence>
<evidence type="ECO:0000313" key="1">
    <source>
        <dbReference type="EMBL" id="MEJ8572824.1"/>
    </source>
</evidence>
<dbReference type="CDD" id="cd02440">
    <property type="entry name" value="AdoMet_MTases"/>
    <property type="match status" value="1"/>
</dbReference>
<dbReference type="SUPFAM" id="SSF53335">
    <property type="entry name" value="S-adenosyl-L-methionine-dependent methyltransferases"/>
    <property type="match status" value="1"/>
</dbReference>
<dbReference type="Proteomes" id="UP001378188">
    <property type="component" value="Unassembled WGS sequence"/>
</dbReference>
<dbReference type="InterPro" id="IPR029063">
    <property type="entry name" value="SAM-dependent_MTases_sf"/>
</dbReference>
<name>A0AAW9RV42_9HYPH</name>
<accession>A0AAW9RV42</accession>
<dbReference type="Gene3D" id="3.40.50.150">
    <property type="entry name" value="Vaccinia Virus protein VP39"/>
    <property type="match status" value="1"/>
</dbReference>
<dbReference type="EMBL" id="JAZHOF010000006">
    <property type="protein sequence ID" value="MEJ8572824.1"/>
    <property type="molecule type" value="Genomic_DNA"/>
</dbReference>
<organism evidence="1 2">
    <name type="scientific">Microbaculum marinum</name>
    <dbReference type="NCBI Taxonomy" id="1764581"/>
    <lineage>
        <taxon>Bacteria</taxon>
        <taxon>Pseudomonadati</taxon>
        <taxon>Pseudomonadota</taxon>
        <taxon>Alphaproteobacteria</taxon>
        <taxon>Hyphomicrobiales</taxon>
        <taxon>Tepidamorphaceae</taxon>
        <taxon>Microbaculum</taxon>
    </lineage>
</organism>
<dbReference type="RefSeq" id="WP_340330525.1">
    <property type="nucleotide sequence ID" value="NZ_JAZHOF010000006.1"/>
</dbReference>
<keyword evidence="2" id="KW-1185">Reference proteome</keyword>
<gene>
    <name evidence="1" type="ORF">V3328_15140</name>
</gene>
<dbReference type="AlphaFoldDB" id="A0AAW9RV42"/>
<reference evidence="1 2" key="1">
    <citation type="submission" date="2024-02" db="EMBL/GenBank/DDBJ databases">
        <title>Genome analysis and characterization of Microbaculum marinisediminis sp. nov., isolated from marine sediment.</title>
        <authorList>
            <person name="Du Z.-J."/>
            <person name="Ye Y.-Q."/>
            <person name="Zhang Z.-R."/>
            <person name="Yuan S.-M."/>
            <person name="Zhang X.-Y."/>
        </authorList>
    </citation>
    <scope>NUCLEOTIDE SEQUENCE [LARGE SCALE GENOMIC DNA]</scope>
    <source>
        <strain evidence="1 2">SDUM1044001</strain>
    </source>
</reference>